<evidence type="ECO:0000259" key="3">
    <source>
        <dbReference type="Pfam" id="PF02581"/>
    </source>
</evidence>
<dbReference type="InterPro" id="IPR013785">
    <property type="entry name" value="Aldolase_TIM"/>
</dbReference>
<dbReference type="AlphaFoldDB" id="A0A0K1QA06"/>
<dbReference type="GO" id="GO:0009228">
    <property type="term" value="P:thiamine biosynthetic process"/>
    <property type="evidence" value="ECO:0007669"/>
    <property type="project" value="UniProtKB-KW"/>
</dbReference>
<feature type="domain" description="Thiamine phosphate synthase/TenI" evidence="3">
    <location>
        <begin position="10"/>
        <end position="201"/>
    </location>
</feature>
<dbReference type="PANTHER" id="PTHR20857:SF15">
    <property type="entry name" value="THIAMINE-PHOSPHATE SYNTHASE"/>
    <property type="match status" value="1"/>
</dbReference>
<dbReference type="PANTHER" id="PTHR20857">
    <property type="entry name" value="THIAMINE-PHOSPHATE PYROPHOSPHORYLASE"/>
    <property type="match status" value="1"/>
</dbReference>
<dbReference type="SUPFAM" id="SSF51391">
    <property type="entry name" value="Thiamin phosphate synthase"/>
    <property type="match status" value="1"/>
</dbReference>
<evidence type="ECO:0000256" key="1">
    <source>
        <dbReference type="ARBA" id="ARBA00004948"/>
    </source>
</evidence>
<dbReference type="GO" id="GO:0004789">
    <property type="term" value="F:thiamine-phosphate diphosphorylase activity"/>
    <property type="evidence" value="ECO:0007669"/>
    <property type="project" value="TreeGrafter"/>
</dbReference>
<dbReference type="OrthoDB" id="5347413at2"/>
<organism evidence="4 5">
    <name type="scientific">Labilithrix luteola</name>
    <dbReference type="NCBI Taxonomy" id="1391654"/>
    <lineage>
        <taxon>Bacteria</taxon>
        <taxon>Pseudomonadati</taxon>
        <taxon>Myxococcota</taxon>
        <taxon>Polyangia</taxon>
        <taxon>Polyangiales</taxon>
        <taxon>Labilitrichaceae</taxon>
        <taxon>Labilithrix</taxon>
    </lineage>
</organism>
<proteinExistence type="predicted"/>
<dbReference type="Proteomes" id="UP000064967">
    <property type="component" value="Chromosome"/>
</dbReference>
<evidence type="ECO:0000313" key="4">
    <source>
        <dbReference type="EMBL" id="AKV02225.1"/>
    </source>
</evidence>
<reference evidence="4 5" key="1">
    <citation type="submission" date="2015-08" db="EMBL/GenBank/DDBJ databases">
        <authorList>
            <person name="Babu N.S."/>
            <person name="Beckwith C.J."/>
            <person name="Beseler K.G."/>
            <person name="Brison A."/>
            <person name="Carone J.V."/>
            <person name="Caskin T.P."/>
            <person name="Diamond M."/>
            <person name="Durham M.E."/>
            <person name="Foxe J.M."/>
            <person name="Go M."/>
            <person name="Henderson B.A."/>
            <person name="Jones I.B."/>
            <person name="McGettigan J.A."/>
            <person name="Micheletti S.J."/>
            <person name="Nasrallah M.E."/>
            <person name="Ortiz D."/>
            <person name="Piller C.R."/>
            <person name="Privatt S.R."/>
            <person name="Schneider S.L."/>
            <person name="Sharp S."/>
            <person name="Smith T.C."/>
            <person name="Stanton J.D."/>
            <person name="Ullery H.E."/>
            <person name="Wilson R.J."/>
            <person name="Serrano M.G."/>
            <person name="Buck G."/>
            <person name="Lee V."/>
            <person name="Wang Y."/>
            <person name="Carvalho R."/>
            <person name="Voegtly L."/>
            <person name="Shi R."/>
            <person name="Duckworth R."/>
            <person name="Johnson A."/>
            <person name="Loviza R."/>
            <person name="Walstead R."/>
            <person name="Shah Z."/>
            <person name="Kiflezghi M."/>
            <person name="Wade K."/>
            <person name="Ball S.L."/>
            <person name="Bradley K.W."/>
            <person name="Asai D.J."/>
            <person name="Bowman C.A."/>
            <person name="Russell D.A."/>
            <person name="Pope W.H."/>
            <person name="Jacobs-Sera D."/>
            <person name="Hendrix R.W."/>
            <person name="Hatfull G.F."/>
        </authorList>
    </citation>
    <scope>NUCLEOTIDE SEQUENCE [LARGE SCALE GENOMIC DNA]</scope>
    <source>
        <strain evidence="4 5">DSM 27648</strain>
    </source>
</reference>
<dbReference type="InterPro" id="IPR022998">
    <property type="entry name" value="ThiamineP_synth_TenI"/>
</dbReference>
<evidence type="ECO:0000256" key="2">
    <source>
        <dbReference type="ARBA" id="ARBA00022977"/>
    </source>
</evidence>
<dbReference type="CDD" id="cd00564">
    <property type="entry name" value="TMP_TenI"/>
    <property type="match status" value="1"/>
</dbReference>
<dbReference type="RefSeq" id="WP_146653172.1">
    <property type="nucleotide sequence ID" value="NZ_CP012333.1"/>
</dbReference>
<dbReference type="KEGG" id="llu:AKJ09_08888"/>
<dbReference type="InterPro" id="IPR036206">
    <property type="entry name" value="ThiamineP_synth_sf"/>
</dbReference>
<sequence length="221" mass="22187">MSLRARRPRLVLVTDPRYTIDHVVAVTRAAGRAVGPGRLLVQLRDKVNAPDHVVAVARALREATHAVEALFLVNGSVEIAKAVGADGVHVPSGGSVAGARHELGASAFVSAPAHDDQDVGRAIEEGASAVLVSPIFATPGKGAPRGASALTAARALADRASSATAASGDGLLVYALGGVEVERAASCAEAGADGVAVIRALLDLSGDGRISAAARVMTAPF</sequence>
<keyword evidence="2" id="KW-0784">Thiamine biosynthesis</keyword>
<dbReference type="EMBL" id="CP012333">
    <property type="protein sequence ID" value="AKV02225.1"/>
    <property type="molecule type" value="Genomic_DNA"/>
</dbReference>
<gene>
    <name evidence="4" type="ORF">AKJ09_08888</name>
</gene>
<comment type="pathway">
    <text evidence="1">Cofactor biosynthesis; thiamine diphosphate biosynthesis.</text>
</comment>
<dbReference type="Gene3D" id="3.20.20.70">
    <property type="entry name" value="Aldolase class I"/>
    <property type="match status" value="1"/>
</dbReference>
<evidence type="ECO:0000313" key="5">
    <source>
        <dbReference type="Proteomes" id="UP000064967"/>
    </source>
</evidence>
<keyword evidence="5" id="KW-1185">Reference proteome</keyword>
<protein>
    <submittedName>
        <fullName evidence="4">Thiamin-phosphate pyrophosphorylase</fullName>
    </submittedName>
</protein>
<name>A0A0K1QA06_9BACT</name>
<dbReference type="GO" id="GO:0005737">
    <property type="term" value="C:cytoplasm"/>
    <property type="evidence" value="ECO:0007669"/>
    <property type="project" value="TreeGrafter"/>
</dbReference>
<accession>A0A0K1QA06</accession>
<dbReference type="Pfam" id="PF02581">
    <property type="entry name" value="TMP-TENI"/>
    <property type="match status" value="1"/>
</dbReference>
<dbReference type="STRING" id="1391654.AKJ09_08888"/>